<organism evidence="1 2">
    <name type="scientific">Ursus americanus</name>
    <name type="common">American black bear</name>
    <name type="synonym">Euarctos americanus</name>
    <dbReference type="NCBI Taxonomy" id="9643"/>
    <lineage>
        <taxon>Eukaryota</taxon>
        <taxon>Metazoa</taxon>
        <taxon>Chordata</taxon>
        <taxon>Craniata</taxon>
        <taxon>Vertebrata</taxon>
        <taxon>Euteleostomi</taxon>
        <taxon>Mammalia</taxon>
        <taxon>Eutheria</taxon>
        <taxon>Laurasiatheria</taxon>
        <taxon>Carnivora</taxon>
        <taxon>Caniformia</taxon>
        <taxon>Ursidae</taxon>
        <taxon>Ursus</taxon>
    </lineage>
</organism>
<dbReference type="Proteomes" id="UP000291022">
    <property type="component" value="Unassembled WGS sequence"/>
</dbReference>
<dbReference type="Ensembl" id="ENSUAMT00000014467.1">
    <property type="protein sequence ID" value="ENSUAMP00000012891.1"/>
    <property type="gene ID" value="ENSUAMG00000010409.1"/>
</dbReference>
<reference evidence="2" key="1">
    <citation type="submission" date="2016-06" db="EMBL/GenBank/DDBJ databases">
        <title>De novo assembly and RNA-Seq shows season-dependent expression and editing in black bear kidneys.</title>
        <authorList>
            <person name="Korstanje R."/>
            <person name="Srivastava A."/>
            <person name="Sarsani V.K."/>
            <person name="Sheehan S.M."/>
            <person name="Seger R.L."/>
            <person name="Barter M.E."/>
            <person name="Lindqvist C."/>
            <person name="Brody L.C."/>
            <person name="Mullikin J.C."/>
        </authorList>
    </citation>
    <scope>NUCLEOTIDE SEQUENCE [LARGE SCALE GENOMIC DNA]</scope>
</reference>
<accession>A0A452R3D2</accession>
<evidence type="ECO:0000313" key="1">
    <source>
        <dbReference type="Ensembl" id="ENSUAMP00000012891.1"/>
    </source>
</evidence>
<evidence type="ECO:0000313" key="2">
    <source>
        <dbReference type="Proteomes" id="UP000291022"/>
    </source>
</evidence>
<reference evidence="1" key="2">
    <citation type="submission" date="2025-08" db="UniProtKB">
        <authorList>
            <consortium name="Ensembl"/>
        </authorList>
    </citation>
    <scope>IDENTIFICATION</scope>
</reference>
<sequence length="170" mass="18731">VSEPAGPREPRERLEAAPRRCPRLSSKNFLLESLVTLPRTPPCSVFMDSKQVARSCLSEWTCNEEGVRNDFYPCLPWRQHSPKKLTISGKGERTSVCTGCWRVCTFWRRHLPTAGCAGRPRCACSGPRRPTGPRASAASCCSVCVLRARKEEIGTRASPPPAPRDAHNGG</sequence>
<reference evidence="1" key="3">
    <citation type="submission" date="2025-09" db="UniProtKB">
        <authorList>
            <consortium name="Ensembl"/>
        </authorList>
    </citation>
    <scope>IDENTIFICATION</scope>
</reference>
<dbReference type="AlphaFoldDB" id="A0A452R3D2"/>
<protein>
    <submittedName>
        <fullName evidence="1">Uncharacterized protein</fullName>
    </submittedName>
</protein>
<name>A0A452R3D2_URSAM</name>
<keyword evidence="2" id="KW-1185">Reference proteome</keyword>
<dbReference type="OMA" id="LLEWTCK"/>
<proteinExistence type="predicted"/>
<dbReference type="GeneTree" id="ENSGT00910000147727"/>